<name>A0A8S5UIS6_9CAUD</name>
<organism evidence="1">
    <name type="scientific">Myoviridae sp. ctu2j3</name>
    <dbReference type="NCBI Taxonomy" id="2825197"/>
    <lineage>
        <taxon>Viruses</taxon>
        <taxon>Duplodnaviria</taxon>
        <taxon>Heunggongvirae</taxon>
        <taxon>Uroviricota</taxon>
        <taxon>Caudoviricetes</taxon>
    </lineage>
</organism>
<dbReference type="EMBL" id="BK016090">
    <property type="protein sequence ID" value="DAF94332.1"/>
    <property type="molecule type" value="Genomic_DNA"/>
</dbReference>
<reference evidence="1" key="1">
    <citation type="journal article" date="2021" name="Proc. Natl. Acad. Sci. U.S.A.">
        <title>A Catalog of Tens of Thousands of Viruses from Human Metagenomes Reveals Hidden Associations with Chronic Diseases.</title>
        <authorList>
            <person name="Tisza M.J."/>
            <person name="Buck C.B."/>
        </authorList>
    </citation>
    <scope>NUCLEOTIDE SEQUENCE</scope>
    <source>
        <strain evidence="1">Ctu2j3</strain>
    </source>
</reference>
<dbReference type="EMBL" id="BK016090">
    <property type="protein sequence ID" value="DAF94038.1"/>
    <property type="molecule type" value="Genomic_DNA"/>
</dbReference>
<proteinExistence type="predicted"/>
<accession>A0A8S5UIS6</accession>
<evidence type="ECO:0000313" key="1">
    <source>
        <dbReference type="EMBL" id="DAF94332.1"/>
    </source>
</evidence>
<protein>
    <submittedName>
        <fullName evidence="1">Uncharacterized protein</fullName>
    </submittedName>
</protein>
<sequence length="48" mass="5788">MIRPTYWTAGPLMSTRKRLVRPWILCRTVPISVRSSAATFRRWRRWGI</sequence>